<accession>A0A2P7RDY0</accession>
<dbReference type="InterPro" id="IPR020011">
    <property type="entry name" value="FimV_C"/>
</dbReference>
<keyword evidence="4" id="KW-0732">Signal</keyword>
<dbReference type="NCBIfam" id="TIGR03505">
    <property type="entry name" value="FimV_core"/>
    <property type="match status" value="1"/>
</dbReference>
<feature type="compositionally biased region" description="Low complexity" evidence="2">
    <location>
        <begin position="144"/>
        <end position="164"/>
    </location>
</feature>
<evidence type="ECO:0000256" key="4">
    <source>
        <dbReference type="SAM" id="SignalP"/>
    </source>
</evidence>
<evidence type="ECO:0000256" key="1">
    <source>
        <dbReference type="SAM" id="Coils"/>
    </source>
</evidence>
<dbReference type="Pfam" id="PF14559">
    <property type="entry name" value="TPR_19"/>
    <property type="match status" value="1"/>
</dbReference>
<proteinExistence type="predicted"/>
<sequence length="613" mass="66361">MKRLRPHCYSALALWLACTLPAQAQEEFYIELRGPESSAPAAAPAAAPRPAASAPANLAPGRYGPVTRTDTLWSIAARHTPAPATVQQTMVALYYLNPGAFVRGNINYLQRGASLRLPTLTQAQQRSPREAEAEFRRLSRQGSAARTAPAERPAPARAVASAPAKPEPAAPKVETPKVVAPVEPPAAAPVVATPPQASAAEPATVRVVPVSEPSVPRAAPVPEPEPLAPETPSPAQAEELALARLQARLLDELKTQVAMSNEQLAELSNNNQALRTRLGELTEEVNQLKSERQQESAGETGAPGNGLDALLANPLNLALMLVMPALLLLALFTLWWRARVRRELAEQEQDLANRETLLDDERSEFDELFTTDLSPDPDRSESPDLYPAEPDLPEPAVEKAAEGEIDEDAFARFLAEQQEAEDAQAQRRDEVEGAPLEAEEEREEIDYANMMFDDESSAGLATENTVSNDDIDALLFDGAVDAEPERRAEADAEPEPVAVEPPAEPAPSRPADAPGRAAEEDPFAFIDSLMEESEQPGPQDARADEYDKVLGQGRDVDIDFDEGGMGAKLDLARAYIEIDDIDSARELLNEALAKGNDEHQAEARKLLQRLARR</sequence>
<evidence type="ECO:0000256" key="2">
    <source>
        <dbReference type="SAM" id="MobiDB-lite"/>
    </source>
</evidence>
<keyword evidence="3" id="KW-0472">Membrane</keyword>
<feature type="coiled-coil region" evidence="1">
    <location>
        <begin position="250"/>
        <end position="298"/>
    </location>
</feature>
<name>A0A2P7RDY0_9GAMM</name>
<feature type="region of interest" description="Disordered" evidence="2">
    <location>
        <begin position="39"/>
        <end position="63"/>
    </location>
</feature>
<evidence type="ECO:0000256" key="3">
    <source>
        <dbReference type="SAM" id="Phobius"/>
    </source>
</evidence>
<organism evidence="5 6">
    <name type="scientific">Zobellella taiwanensis</name>
    <dbReference type="NCBI Taxonomy" id="347535"/>
    <lineage>
        <taxon>Bacteria</taxon>
        <taxon>Pseudomonadati</taxon>
        <taxon>Pseudomonadota</taxon>
        <taxon>Gammaproteobacteria</taxon>
        <taxon>Aeromonadales</taxon>
        <taxon>Aeromonadaceae</taxon>
        <taxon>Zobellella</taxon>
    </lineage>
</organism>
<feature type="region of interest" description="Disordered" evidence="2">
    <location>
        <begin position="121"/>
        <end position="175"/>
    </location>
</feature>
<feature type="region of interest" description="Disordered" evidence="2">
    <location>
        <begin position="417"/>
        <end position="443"/>
    </location>
</feature>
<dbReference type="RefSeq" id="WP_106451862.1">
    <property type="nucleotide sequence ID" value="NZ_PXYH01000001.1"/>
</dbReference>
<feature type="transmembrane region" description="Helical" evidence="3">
    <location>
        <begin position="317"/>
        <end position="336"/>
    </location>
</feature>
<protein>
    <recommendedName>
        <fullName evidence="7">Pilus assembly protein FimV</fullName>
    </recommendedName>
</protein>
<dbReference type="AlphaFoldDB" id="A0A2P7RDY0"/>
<evidence type="ECO:0000313" key="5">
    <source>
        <dbReference type="EMBL" id="PSJ48409.1"/>
    </source>
</evidence>
<dbReference type="InterPro" id="IPR038440">
    <property type="entry name" value="FimV_C_sf"/>
</dbReference>
<feature type="region of interest" description="Disordered" evidence="2">
    <location>
        <begin position="214"/>
        <end position="235"/>
    </location>
</feature>
<dbReference type="Gene3D" id="1.20.58.2200">
    <property type="match status" value="1"/>
</dbReference>
<feature type="region of interest" description="Disordered" evidence="2">
    <location>
        <begin position="355"/>
        <end position="396"/>
    </location>
</feature>
<keyword evidence="6" id="KW-1185">Reference proteome</keyword>
<feature type="signal peptide" evidence="4">
    <location>
        <begin position="1"/>
        <end position="24"/>
    </location>
</feature>
<evidence type="ECO:0000313" key="6">
    <source>
        <dbReference type="Proteomes" id="UP000242181"/>
    </source>
</evidence>
<feature type="compositionally biased region" description="Basic and acidic residues" evidence="2">
    <location>
        <begin position="127"/>
        <end position="137"/>
    </location>
</feature>
<keyword evidence="3" id="KW-1133">Transmembrane helix</keyword>
<feature type="compositionally biased region" description="Pro residues" evidence="2">
    <location>
        <begin position="219"/>
        <end position="232"/>
    </location>
</feature>
<reference evidence="5 6" key="1">
    <citation type="submission" date="2018-03" db="EMBL/GenBank/DDBJ databases">
        <title>The draft genome of Zobellella taiwanensis JCM 13381.</title>
        <authorList>
            <person name="Liu L."/>
            <person name="Li L."/>
            <person name="Wang T."/>
            <person name="Zhang X."/>
            <person name="Liang L."/>
        </authorList>
    </citation>
    <scope>NUCLEOTIDE SEQUENCE [LARGE SCALE GENOMIC DNA]</scope>
    <source>
        <strain evidence="5 6">JCM 13381</strain>
    </source>
</reference>
<comment type="caution">
    <text evidence="5">The sequence shown here is derived from an EMBL/GenBank/DDBJ whole genome shotgun (WGS) entry which is preliminary data.</text>
</comment>
<evidence type="ECO:0008006" key="7">
    <source>
        <dbReference type="Google" id="ProtNLM"/>
    </source>
</evidence>
<dbReference type="NCBIfam" id="TIGR03504">
    <property type="entry name" value="FimV_Cterm"/>
    <property type="match status" value="1"/>
</dbReference>
<keyword evidence="3" id="KW-0812">Transmembrane</keyword>
<feature type="chain" id="PRO_5015191012" description="Pilus assembly protein FimV" evidence="4">
    <location>
        <begin position="25"/>
        <end position="613"/>
    </location>
</feature>
<keyword evidence="1" id="KW-0175">Coiled coil</keyword>
<feature type="compositionally biased region" description="Low complexity" evidence="2">
    <location>
        <begin position="39"/>
        <end position="60"/>
    </location>
</feature>
<dbReference type="PROSITE" id="PS51257">
    <property type="entry name" value="PROKAR_LIPOPROTEIN"/>
    <property type="match status" value="1"/>
</dbReference>
<feature type="region of interest" description="Disordered" evidence="2">
    <location>
        <begin position="479"/>
        <end position="542"/>
    </location>
</feature>
<dbReference type="Proteomes" id="UP000242181">
    <property type="component" value="Unassembled WGS sequence"/>
</dbReference>
<gene>
    <name evidence="5" type="ORF">C7I36_00885</name>
</gene>
<dbReference type="EMBL" id="PXYH01000001">
    <property type="protein sequence ID" value="PSJ48409.1"/>
    <property type="molecule type" value="Genomic_DNA"/>
</dbReference>
<dbReference type="InterPro" id="IPR020012">
    <property type="entry name" value="LysM_FimV"/>
</dbReference>